<dbReference type="PANTHER" id="PTHR13196">
    <property type="entry name" value="DENN DOMAIN-CONTAINING"/>
    <property type="match status" value="1"/>
</dbReference>
<feature type="region of interest" description="Disordered" evidence="1">
    <location>
        <begin position="275"/>
        <end position="294"/>
    </location>
</feature>
<dbReference type="PANTHER" id="PTHR13196:SF22">
    <property type="entry name" value="DENN DOMAIN-CONTAINING PROTEIN 1A"/>
    <property type="match status" value="1"/>
</dbReference>
<sequence>MVTFENRIQTGLMNEFVLTLDIETIWPQCSRPPKSRPQPYKTLKDTDVADGEEQVGSETAVGHTAPASPVDSGKISERMDPGSSDWTRTLPGLKHSNPYNKLWSMGQDDMAIQTKSSLLSSERPLEVHLDVSSEAQQPPSTENTAILAEKTESTTGSQCSITIPRPHGRKTPELGKVLAPPVPLPRSVRHLPLVGSGDAGKSSSTNLVSEFGQESIGTANKAGAQEFRQALNASPLHIQSQLSGPDILKPIKVGSESGTTGSADLLSLLDPLSTGGISQSSETESSGGLSALAPGSSSNPALFTPLLSEYNPPSSTFVPQVGYSPATTPVVQFQQASLNPFAPSVPARLHYPAVGPPGTHYAASASNPFSSNYLPPTSGYFPAQSIPKFSASSLPSVFNPPTALGQVSGTFVSQSGSQPPFGESATLTGSAASLNYPRPLSISLERPLSVPSQDVPPVTTKQAEDPFEDLLTVTKQEVLPGQGRVDQLRKRWETFE</sequence>
<dbReference type="GO" id="GO:0032456">
    <property type="term" value="P:endocytic recycling"/>
    <property type="evidence" value="ECO:0007669"/>
    <property type="project" value="TreeGrafter"/>
</dbReference>
<dbReference type="GO" id="GO:1901981">
    <property type="term" value="F:phosphatidylinositol phosphate binding"/>
    <property type="evidence" value="ECO:0007669"/>
    <property type="project" value="TreeGrafter"/>
</dbReference>
<name>A0A8X7XJB0_POLSE</name>
<feature type="non-terminal residue" evidence="2">
    <location>
        <position position="1"/>
    </location>
</feature>
<feature type="region of interest" description="Disordered" evidence="1">
    <location>
        <begin position="151"/>
        <end position="174"/>
    </location>
</feature>
<proteinExistence type="predicted"/>
<dbReference type="InterPro" id="IPR040032">
    <property type="entry name" value="DENND1A/B/C"/>
</dbReference>
<feature type="region of interest" description="Disordered" evidence="1">
    <location>
        <begin position="27"/>
        <end position="92"/>
    </location>
</feature>
<feature type="non-terminal residue" evidence="2">
    <location>
        <position position="496"/>
    </location>
</feature>
<gene>
    <name evidence="2" type="primary">Dennd1a_1</name>
    <name evidence="2" type="ORF">GTO96_0022380</name>
</gene>
<dbReference type="GO" id="GO:0006897">
    <property type="term" value="P:endocytosis"/>
    <property type="evidence" value="ECO:0007669"/>
    <property type="project" value="TreeGrafter"/>
</dbReference>
<organism evidence="2 3">
    <name type="scientific">Polypterus senegalus</name>
    <name type="common">Senegal bichir</name>
    <dbReference type="NCBI Taxonomy" id="55291"/>
    <lineage>
        <taxon>Eukaryota</taxon>
        <taxon>Metazoa</taxon>
        <taxon>Chordata</taxon>
        <taxon>Craniata</taxon>
        <taxon>Vertebrata</taxon>
        <taxon>Euteleostomi</taxon>
        <taxon>Actinopterygii</taxon>
        <taxon>Polypteriformes</taxon>
        <taxon>Polypteridae</taxon>
        <taxon>Polypterus</taxon>
    </lineage>
</organism>
<accession>A0A8X7XJB0</accession>
<feature type="compositionally biased region" description="Low complexity" evidence="1">
    <location>
        <begin position="285"/>
        <end position="294"/>
    </location>
</feature>
<dbReference type="GO" id="GO:0030136">
    <property type="term" value="C:clathrin-coated vesicle"/>
    <property type="evidence" value="ECO:0007669"/>
    <property type="project" value="TreeGrafter"/>
</dbReference>
<evidence type="ECO:0000313" key="2">
    <source>
        <dbReference type="EMBL" id="KAG2469758.1"/>
    </source>
</evidence>
<keyword evidence="3" id="KW-1185">Reference proteome</keyword>
<dbReference type="Proteomes" id="UP000886611">
    <property type="component" value="Unassembled WGS sequence"/>
</dbReference>
<evidence type="ECO:0000313" key="3">
    <source>
        <dbReference type="Proteomes" id="UP000886611"/>
    </source>
</evidence>
<protein>
    <submittedName>
        <fullName evidence="2">DEN1A protein</fullName>
    </submittedName>
</protein>
<reference evidence="2 3" key="1">
    <citation type="journal article" date="2021" name="Cell">
        <title>Tracing the genetic footprints of vertebrate landing in non-teleost ray-finned fishes.</title>
        <authorList>
            <person name="Bi X."/>
            <person name="Wang K."/>
            <person name="Yang L."/>
            <person name="Pan H."/>
            <person name="Jiang H."/>
            <person name="Wei Q."/>
            <person name="Fang M."/>
            <person name="Yu H."/>
            <person name="Zhu C."/>
            <person name="Cai Y."/>
            <person name="He Y."/>
            <person name="Gan X."/>
            <person name="Zeng H."/>
            <person name="Yu D."/>
            <person name="Zhu Y."/>
            <person name="Jiang H."/>
            <person name="Qiu Q."/>
            <person name="Yang H."/>
            <person name="Zhang Y.E."/>
            <person name="Wang W."/>
            <person name="Zhu M."/>
            <person name="He S."/>
            <person name="Zhang G."/>
        </authorList>
    </citation>
    <scope>NUCLEOTIDE SEQUENCE [LARGE SCALE GENOMIC DNA]</scope>
    <source>
        <strain evidence="2">Bchr_013</strain>
    </source>
</reference>
<feature type="compositionally biased region" description="Polar residues" evidence="1">
    <location>
        <begin position="275"/>
        <end position="284"/>
    </location>
</feature>
<dbReference type="EMBL" id="JAATIS010000147">
    <property type="protein sequence ID" value="KAG2469758.1"/>
    <property type="molecule type" value="Genomic_DNA"/>
</dbReference>
<dbReference type="GO" id="GO:0005085">
    <property type="term" value="F:guanyl-nucleotide exchange factor activity"/>
    <property type="evidence" value="ECO:0007669"/>
    <property type="project" value="InterPro"/>
</dbReference>
<dbReference type="AlphaFoldDB" id="A0A8X7XJB0"/>
<dbReference type="GO" id="GO:0005829">
    <property type="term" value="C:cytosol"/>
    <property type="evidence" value="ECO:0007669"/>
    <property type="project" value="TreeGrafter"/>
</dbReference>
<evidence type="ECO:0000256" key="1">
    <source>
        <dbReference type="SAM" id="MobiDB-lite"/>
    </source>
</evidence>
<comment type="caution">
    <text evidence="2">The sequence shown here is derived from an EMBL/GenBank/DDBJ whole genome shotgun (WGS) entry which is preliminary data.</text>
</comment>